<evidence type="ECO:0000313" key="3">
    <source>
        <dbReference type="Proteomes" id="UP001381693"/>
    </source>
</evidence>
<organism evidence="2 3">
    <name type="scientific">Halocaridina rubra</name>
    <name type="common">Hawaiian red shrimp</name>
    <dbReference type="NCBI Taxonomy" id="373956"/>
    <lineage>
        <taxon>Eukaryota</taxon>
        <taxon>Metazoa</taxon>
        <taxon>Ecdysozoa</taxon>
        <taxon>Arthropoda</taxon>
        <taxon>Crustacea</taxon>
        <taxon>Multicrustacea</taxon>
        <taxon>Malacostraca</taxon>
        <taxon>Eumalacostraca</taxon>
        <taxon>Eucarida</taxon>
        <taxon>Decapoda</taxon>
        <taxon>Pleocyemata</taxon>
        <taxon>Caridea</taxon>
        <taxon>Atyoidea</taxon>
        <taxon>Atyidae</taxon>
        <taxon>Halocaridina</taxon>
    </lineage>
</organism>
<dbReference type="EMBL" id="JAXCGZ010020492">
    <property type="protein sequence ID" value="KAK7065590.1"/>
    <property type="molecule type" value="Genomic_DNA"/>
</dbReference>
<reference evidence="2 3" key="1">
    <citation type="submission" date="2023-11" db="EMBL/GenBank/DDBJ databases">
        <title>Halocaridina rubra genome assembly.</title>
        <authorList>
            <person name="Smith C."/>
        </authorList>
    </citation>
    <scope>NUCLEOTIDE SEQUENCE [LARGE SCALE GENOMIC DNA]</scope>
    <source>
        <strain evidence="2">EP-1</strain>
        <tissue evidence="2">Whole</tissue>
    </source>
</reference>
<evidence type="ECO:0000256" key="1">
    <source>
        <dbReference type="SAM" id="MobiDB-lite"/>
    </source>
</evidence>
<feature type="region of interest" description="Disordered" evidence="1">
    <location>
        <begin position="90"/>
        <end position="111"/>
    </location>
</feature>
<comment type="caution">
    <text evidence="2">The sequence shown here is derived from an EMBL/GenBank/DDBJ whole genome shotgun (WGS) entry which is preliminary data.</text>
</comment>
<name>A0AAN8ZYJ9_HALRR</name>
<protein>
    <submittedName>
        <fullName evidence="2">Uncharacterized protein</fullName>
    </submittedName>
</protein>
<feature type="region of interest" description="Disordered" evidence="1">
    <location>
        <begin position="10"/>
        <end position="44"/>
    </location>
</feature>
<dbReference type="Proteomes" id="UP001381693">
    <property type="component" value="Unassembled WGS sequence"/>
</dbReference>
<accession>A0AAN8ZYJ9</accession>
<feature type="region of interest" description="Disordered" evidence="1">
    <location>
        <begin position="124"/>
        <end position="147"/>
    </location>
</feature>
<dbReference type="AlphaFoldDB" id="A0AAN8ZYJ9"/>
<feature type="non-terminal residue" evidence="2">
    <location>
        <position position="202"/>
    </location>
</feature>
<evidence type="ECO:0000313" key="2">
    <source>
        <dbReference type="EMBL" id="KAK7065590.1"/>
    </source>
</evidence>
<gene>
    <name evidence="2" type="ORF">SK128_007870</name>
</gene>
<proteinExistence type="predicted"/>
<keyword evidence="3" id="KW-1185">Reference proteome</keyword>
<sequence>MFGGQCVPFAVMERQQNTKRDSPTTEQPTRRYRRSRKRPIDYHYRDGESSSAIYQASDAHQWGDFSLIPVCPAARFKTSMQRLHKITGSNKVPHAEEHQEMSSLPSSPDVTAGGASCCGLLDSNMRTGESSHSRNTTTSPENQQQRNFPDAFYYPTSLIDMFNRSCHLQYEPSPLKITRARFQYMYDDANREYIDCVNSVAH</sequence>